<dbReference type="Proteomes" id="UP000029052">
    <property type="component" value="Unassembled WGS sequence"/>
</dbReference>
<evidence type="ECO:0008006" key="4">
    <source>
        <dbReference type="Google" id="ProtNLM"/>
    </source>
</evidence>
<feature type="transmembrane region" description="Helical" evidence="1">
    <location>
        <begin position="147"/>
        <end position="169"/>
    </location>
</feature>
<reference evidence="2 3" key="1">
    <citation type="submission" date="2014-03" db="EMBL/GenBank/DDBJ databases">
        <title>Genomics of Bifidobacteria.</title>
        <authorList>
            <person name="Ventura M."/>
            <person name="Milani C."/>
            <person name="Lugli G.A."/>
        </authorList>
    </citation>
    <scope>NUCLEOTIDE SEQUENCE [LARGE SCALE GENOMIC DNA]</scope>
    <source>
        <strain evidence="2 3">LMG 11591</strain>
    </source>
</reference>
<organism evidence="2 3">
    <name type="scientific">Bifidobacterium magnum</name>
    <dbReference type="NCBI Taxonomy" id="1692"/>
    <lineage>
        <taxon>Bacteria</taxon>
        <taxon>Bacillati</taxon>
        <taxon>Actinomycetota</taxon>
        <taxon>Actinomycetes</taxon>
        <taxon>Bifidobacteriales</taxon>
        <taxon>Bifidobacteriaceae</taxon>
        <taxon>Bifidobacterium</taxon>
    </lineage>
</organism>
<protein>
    <recommendedName>
        <fullName evidence="4">ABC transporter permease</fullName>
    </recommendedName>
</protein>
<feature type="transmembrane region" description="Helical" evidence="1">
    <location>
        <begin position="108"/>
        <end position="127"/>
    </location>
</feature>
<feature type="transmembrane region" description="Helical" evidence="1">
    <location>
        <begin position="43"/>
        <end position="62"/>
    </location>
</feature>
<feature type="transmembrane region" description="Helical" evidence="1">
    <location>
        <begin position="12"/>
        <end position="31"/>
    </location>
</feature>
<dbReference type="AlphaFoldDB" id="A0A087BAY5"/>
<dbReference type="EMBL" id="JGZB01000004">
    <property type="protein sequence ID" value="KFI68185.1"/>
    <property type="molecule type" value="Genomic_DNA"/>
</dbReference>
<keyword evidence="1" id="KW-0472">Membrane</keyword>
<keyword evidence="1" id="KW-1133">Transmembrane helix</keyword>
<comment type="caution">
    <text evidence="2">The sequence shown here is derived from an EMBL/GenBank/DDBJ whole genome shotgun (WGS) entry which is preliminary data.</text>
</comment>
<sequence length="255" mass="29068">MPYVLIEIERVFLWFLLYSFVGWVWETVLNIFTKKRFVDRGMLNGPICPIYGFGAVIVIFALRDEHQWLAVFLSSGVLACTLEYLTSWSIEKMFHVRFWDYSNKPFNINGRVYLNGFIAFGLGATLVKELVQPHVEDVIDLIPPVVLTVVSAVLLVILLADLAVTIAGLRSLHNRLGTIETDIKRWKSKEIAKADVHITNADDRAQEISADLHKRLSYQQRRLINAYSTMRTQHAPHVLEDIRSFLPGNKAGGNK</sequence>
<evidence type="ECO:0000313" key="2">
    <source>
        <dbReference type="EMBL" id="KFI68185.1"/>
    </source>
</evidence>
<gene>
    <name evidence="2" type="ORF">BMAGN_0134</name>
</gene>
<accession>A0A087BAY5</accession>
<proteinExistence type="predicted"/>
<keyword evidence="1" id="KW-0812">Transmembrane</keyword>
<keyword evidence="3" id="KW-1185">Reference proteome</keyword>
<dbReference type="InterPro" id="IPR010540">
    <property type="entry name" value="CmpB_TMEM229"/>
</dbReference>
<dbReference type="Pfam" id="PF06541">
    <property type="entry name" value="ABC_trans_CmpB"/>
    <property type="match status" value="1"/>
</dbReference>
<evidence type="ECO:0000313" key="3">
    <source>
        <dbReference type="Proteomes" id="UP000029052"/>
    </source>
</evidence>
<feature type="transmembrane region" description="Helical" evidence="1">
    <location>
        <begin position="68"/>
        <end position="87"/>
    </location>
</feature>
<dbReference type="RefSeq" id="WP_022859944.1">
    <property type="nucleotide sequence ID" value="NZ_JGZB01000004.1"/>
</dbReference>
<name>A0A087BAY5_9BIFI</name>
<evidence type="ECO:0000256" key="1">
    <source>
        <dbReference type="SAM" id="Phobius"/>
    </source>
</evidence>
<dbReference type="eggNOG" id="COG4905">
    <property type="taxonomic scope" value="Bacteria"/>
</dbReference>
<dbReference type="STRING" id="1692.BMAGN_0134"/>